<evidence type="ECO:0000313" key="2">
    <source>
        <dbReference type="Proteomes" id="UP000285832"/>
    </source>
</evidence>
<proteinExistence type="predicted"/>
<accession>A0A415D7M2</accession>
<dbReference type="EMBL" id="QRMI01000008">
    <property type="protein sequence ID" value="RHJ62594.1"/>
    <property type="molecule type" value="Genomic_DNA"/>
</dbReference>
<gene>
    <name evidence="1" type="ORF">DW116_04310</name>
</gene>
<reference evidence="1 2" key="1">
    <citation type="submission" date="2018-08" db="EMBL/GenBank/DDBJ databases">
        <title>A genome reference for cultivated species of the human gut microbiota.</title>
        <authorList>
            <person name="Zou Y."/>
            <person name="Xue W."/>
            <person name="Luo G."/>
        </authorList>
    </citation>
    <scope>NUCLEOTIDE SEQUENCE [LARGE SCALE GENOMIC DNA]</scope>
    <source>
        <strain evidence="1 2">AM09-9</strain>
    </source>
</reference>
<evidence type="ECO:0000313" key="1">
    <source>
        <dbReference type="EMBL" id="RHJ62594.1"/>
    </source>
</evidence>
<protein>
    <submittedName>
        <fullName evidence="1">Uncharacterized protein</fullName>
    </submittedName>
</protein>
<dbReference type="AlphaFoldDB" id="A0A415D7M2"/>
<dbReference type="Proteomes" id="UP000285832">
    <property type="component" value="Unassembled WGS sequence"/>
</dbReference>
<sequence length="199" mass="23128">MLNLAKGYKIYEPERLNEEYEVTDDVTLMANVDVEKIKEVFQHFIVMHDEPLFFILELPVTCDRENPVAPGILEETHKDVYYIDGCSQEECLVLLERYGELLINDGMNRFGYGCHESQDEIMLDKYNVVTIYSQQLSNYNDFFEAHGIEKVESLITAWDTFSDATPGQAERCDYEGKSVYDLPEELEDWGMYLADTRAE</sequence>
<dbReference type="RefSeq" id="WP_118278834.1">
    <property type="nucleotide sequence ID" value="NZ_JAQDJO010000007.1"/>
</dbReference>
<organism evidence="1 2">
    <name type="scientific">[Ruminococcus] lactaris</name>
    <dbReference type="NCBI Taxonomy" id="46228"/>
    <lineage>
        <taxon>Bacteria</taxon>
        <taxon>Bacillati</taxon>
        <taxon>Bacillota</taxon>
        <taxon>Clostridia</taxon>
        <taxon>Lachnospirales</taxon>
        <taxon>Lachnospiraceae</taxon>
        <taxon>Mediterraneibacter</taxon>
    </lineage>
</organism>
<name>A0A415D7M2_9FIRM</name>
<comment type="caution">
    <text evidence="1">The sequence shown here is derived from an EMBL/GenBank/DDBJ whole genome shotgun (WGS) entry which is preliminary data.</text>
</comment>